<dbReference type="GO" id="GO:0005524">
    <property type="term" value="F:ATP binding"/>
    <property type="evidence" value="ECO:0007669"/>
    <property type="project" value="UniProtKB-KW"/>
</dbReference>
<sequence>MEIMEKLDSNDDPEWAIGAKMFKGDESDEWKNRRAIPLTETSSFLRAHDSGGILNTQREEDHTRIFASLVPDEVIYHIQDYTKRTFDACLLFGDVSGFTDLCEKYNKTGKGGPSKLTQVLNNYIGAMVQEILSHDGDVFKFSGDAFIALWKVTENLSMKDAVHEAIDCSLG</sequence>
<feature type="domain" description="Guanylate cyclase" evidence="4">
    <location>
        <begin position="89"/>
        <end position="149"/>
    </location>
</feature>
<dbReference type="Pfam" id="PF00211">
    <property type="entry name" value="Guanylate_cyc"/>
    <property type="match status" value="1"/>
</dbReference>
<proteinExistence type="predicted"/>
<protein>
    <recommendedName>
        <fullName evidence="4">Guanylate cyclase domain-containing protein</fullName>
    </recommendedName>
</protein>
<organism evidence="5 6">
    <name type="scientific">Ceutorhynchus assimilis</name>
    <name type="common">cabbage seed weevil</name>
    <dbReference type="NCBI Taxonomy" id="467358"/>
    <lineage>
        <taxon>Eukaryota</taxon>
        <taxon>Metazoa</taxon>
        <taxon>Ecdysozoa</taxon>
        <taxon>Arthropoda</taxon>
        <taxon>Hexapoda</taxon>
        <taxon>Insecta</taxon>
        <taxon>Pterygota</taxon>
        <taxon>Neoptera</taxon>
        <taxon>Endopterygota</taxon>
        <taxon>Coleoptera</taxon>
        <taxon>Polyphaga</taxon>
        <taxon>Cucujiformia</taxon>
        <taxon>Curculionidae</taxon>
        <taxon>Ceutorhynchinae</taxon>
        <taxon>Ceutorhynchus</taxon>
    </lineage>
</organism>
<reference evidence="5" key="1">
    <citation type="submission" date="2022-01" db="EMBL/GenBank/DDBJ databases">
        <authorList>
            <person name="King R."/>
        </authorList>
    </citation>
    <scope>NUCLEOTIDE SEQUENCE</scope>
</reference>
<dbReference type="GO" id="GO:0004016">
    <property type="term" value="F:adenylate cyclase activity"/>
    <property type="evidence" value="ECO:0007669"/>
    <property type="project" value="TreeGrafter"/>
</dbReference>
<dbReference type="PANTHER" id="PTHR16305">
    <property type="entry name" value="TESTICULAR SOLUBLE ADENYLYL CYCLASE"/>
    <property type="match status" value="1"/>
</dbReference>
<evidence type="ECO:0000313" key="5">
    <source>
        <dbReference type="EMBL" id="CAG9762740.1"/>
    </source>
</evidence>
<dbReference type="InterPro" id="IPR001054">
    <property type="entry name" value="A/G_cyclase"/>
</dbReference>
<evidence type="ECO:0000256" key="3">
    <source>
        <dbReference type="ARBA" id="ARBA00023239"/>
    </source>
</evidence>
<dbReference type="Gene3D" id="3.30.70.1230">
    <property type="entry name" value="Nucleotide cyclase"/>
    <property type="match status" value="1"/>
</dbReference>
<keyword evidence="2" id="KW-0067">ATP-binding</keyword>
<accession>A0A9N9MHD7</accession>
<dbReference type="GO" id="GO:0005737">
    <property type="term" value="C:cytoplasm"/>
    <property type="evidence" value="ECO:0007669"/>
    <property type="project" value="TreeGrafter"/>
</dbReference>
<dbReference type="PANTHER" id="PTHR16305:SF28">
    <property type="entry name" value="GUANYLATE CYCLASE DOMAIN-CONTAINING PROTEIN"/>
    <property type="match status" value="1"/>
</dbReference>
<keyword evidence="3" id="KW-0456">Lyase</keyword>
<dbReference type="InterPro" id="IPR029787">
    <property type="entry name" value="Nucleotide_cyclase"/>
</dbReference>
<keyword evidence="1" id="KW-0547">Nucleotide-binding</keyword>
<keyword evidence="6" id="KW-1185">Reference proteome</keyword>
<dbReference type="AlphaFoldDB" id="A0A9N9MHD7"/>
<evidence type="ECO:0000259" key="4">
    <source>
        <dbReference type="PROSITE" id="PS50125"/>
    </source>
</evidence>
<evidence type="ECO:0000256" key="1">
    <source>
        <dbReference type="ARBA" id="ARBA00022741"/>
    </source>
</evidence>
<dbReference type="GO" id="GO:0035556">
    <property type="term" value="P:intracellular signal transduction"/>
    <property type="evidence" value="ECO:0007669"/>
    <property type="project" value="InterPro"/>
</dbReference>
<dbReference type="SUPFAM" id="SSF55073">
    <property type="entry name" value="Nucleotide cyclase"/>
    <property type="match status" value="1"/>
</dbReference>
<dbReference type="OrthoDB" id="194468at2759"/>
<evidence type="ECO:0000313" key="6">
    <source>
        <dbReference type="Proteomes" id="UP001152799"/>
    </source>
</evidence>
<gene>
    <name evidence="5" type="ORF">CEUTPL_LOCUS3415</name>
</gene>
<dbReference type="GO" id="GO:0009190">
    <property type="term" value="P:cyclic nucleotide biosynthetic process"/>
    <property type="evidence" value="ECO:0007669"/>
    <property type="project" value="InterPro"/>
</dbReference>
<evidence type="ECO:0000256" key="2">
    <source>
        <dbReference type="ARBA" id="ARBA00022840"/>
    </source>
</evidence>
<dbReference type="Proteomes" id="UP001152799">
    <property type="component" value="Chromosome 12"/>
</dbReference>
<name>A0A9N9MHD7_9CUCU</name>
<dbReference type="PROSITE" id="PS50125">
    <property type="entry name" value="GUANYLATE_CYCLASE_2"/>
    <property type="match status" value="1"/>
</dbReference>
<dbReference type="CDD" id="cd07302">
    <property type="entry name" value="CHD"/>
    <property type="match status" value="1"/>
</dbReference>
<dbReference type="EMBL" id="OU892288">
    <property type="protein sequence ID" value="CAG9762740.1"/>
    <property type="molecule type" value="Genomic_DNA"/>
</dbReference>